<dbReference type="GO" id="GO:0016020">
    <property type="term" value="C:membrane"/>
    <property type="evidence" value="ECO:0007669"/>
    <property type="project" value="TreeGrafter"/>
</dbReference>
<accession>A0A543IWF6</accession>
<dbReference type="PRINTS" id="PR00412">
    <property type="entry name" value="EPOXHYDRLASE"/>
</dbReference>
<keyword evidence="2" id="KW-0378">Hydrolase</keyword>
<dbReference type="InterPro" id="IPR029058">
    <property type="entry name" value="AB_hydrolase_fold"/>
</dbReference>
<evidence type="ECO:0000313" key="3">
    <source>
        <dbReference type="Proteomes" id="UP000319213"/>
    </source>
</evidence>
<dbReference type="InterPro" id="IPR000073">
    <property type="entry name" value="AB_hydrolase_1"/>
</dbReference>
<organism evidence="2 3">
    <name type="scientific">Thermopolyspora flexuosa</name>
    <dbReference type="NCBI Taxonomy" id="103836"/>
    <lineage>
        <taxon>Bacteria</taxon>
        <taxon>Bacillati</taxon>
        <taxon>Actinomycetota</taxon>
        <taxon>Actinomycetes</taxon>
        <taxon>Streptosporangiales</taxon>
        <taxon>Streptosporangiaceae</taxon>
        <taxon>Thermopolyspora</taxon>
    </lineage>
</organism>
<proteinExistence type="predicted"/>
<evidence type="ECO:0000313" key="2">
    <source>
        <dbReference type="EMBL" id="TQM74908.1"/>
    </source>
</evidence>
<dbReference type="Gene3D" id="3.40.50.1820">
    <property type="entry name" value="alpha/beta hydrolase"/>
    <property type="match status" value="1"/>
</dbReference>
<dbReference type="PANTHER" id="PTHR43798:SF5">
    <property type="entry name" value="MONOACYLGLYCEROL LIPASE ABHD6"/>
    <property type="match status" value="1"/>
</dbReference>
<dbReference type="InterPro" id="IPR000639">
    <property type="entry name" value="Epox_hydrolase-like"/>
</dbReference>
<name>A0A543IWF6_9ACTN</name>
<dbReference type="Pfam" id="PF00561">
    <property type="entry name" value="Abhydrolase_1"/>
    <property type="match status" value="1"/>
</dbReference>
<feature type="domain" description="AB hydrolase-1" evidence="1">
    <location>
        <begin position="36"/>
        <end position="275"/>
    </location>
</feature>
<dbReference type="Proteomes" id="UP000319213">
    <property type="component" value="Unassembled WGS sequence"/>
</dbReference>
<dbReference type="PRINTS" id="PR00111">
    <property type="entry name" value="ABHYDROLASE"/>
</dbReference>
<keyword evidence="3" id="KW-1185">Reference proteome</keyword>
<evidence type="ECO:0000259" key="1">
    <source>
        <dbReference type="Pfam" id="PF00561"/>
    </source>
</evidence>
<dbReference type="InterPro" id="IPR050266">
    <property type="entry name" value="AB_hydrolase_sf"/>
</dbReference>
<dbReference type="AlphaFoldDB" id="A0A543IWF6"/>
<dbReference type="OrthoDB" id="9801162at2"/>
<sequence>MTNPQNPITAEGTSRFVRTKEWNLHYNEVGADSGGPAVIMLHGSGPGATGWSNFKSNLPALGERFHVFAVDMPGWGRSDPAPLGRRDHVDAAIQFMDALGIEKAAFIGNSMGGITTLSVAIEHPDRVSHVITMGPGSGPQPRLFSPGGGLSEGMKVLVEAYRNPSAETMKRLVEVMTYDSARFGTDELAQERADAALANPEHIRNYLESFAAGRIIERWFRLEDLTRIRQPTLLIHGRDDRVVHYEHSLVLLAHIPNSRLVLLNRCGHWAQLEHAEEFNRLVTEFITNN</sequence>
<dbReference type="PANTHER" id="PTHR43798">
    <property type="entry name" value="MONOACYLGLYCEROL LIPASE"/>
    <property type="match status" value="1"/>
</dbReference>
<comment type="caution">
    <text evidence="2">The sequence shown here is derived from an EMBL/GenBank/DDBJ whole genome shotgun (WGS) entry which is preliminary data.</text>
</comment>
<dbReference type="SUPFAM" id="SSF53474">
    <property type="entry name" value="alpha/beta-Hydrolases"/>
    <property type="match status" value="1"/>
</dbReference>
<protein>
    <submittedName>
        <fullName evidence="2">2-hydroxy-6-oxonona-2,4-dienedioate hydrolase</fullName>
    </submittedName>
</protein>
<reference evidence="2 3" key="1">
    <citation type="submission" date="2019-06" db="EMBL/GenBank/DDBJ databases">
        <title>Sequencing the genomes of 1000 actinobacteria strains.</title>
        <authorList>
            <person name="Klenk H.-P."/>
        </authorList>
    </citation>
    <scope>NUCLEOTIDE SEQUENCE [LARGE SCALE GENOMIC DNA]</scope>
    <source>
        <strain evidence="2 3">DSM 43186</strain>
    </source>
</reference>
<gene>
    <name evidence="2" type="ORF">FHX40_1594</name>
</gene>
<dbReference type="GO" id="GO:0046464">
    <property type="term" value="P:acylglycerol catabolic process"/>
    <property type="evidence" value="ECO:0007669"/>
    <property type="project" value="TreeGrafter"/>
</dbReference>
<dbReference type="EMBL" id="VFPQ01000001">
    <property type="protein sequence ID" value="TQM74908.1"/>
    <property type="molecule type" value="Genomic_DNA"/>
</dbReference>
<dbReference type="GO" id="GO:0047372">
    <property type="term" value="F:monoacylglycerol lipase activity"/>
    <property type="evidence" value="ECO:0007669"/>
    <property type="project" value="TreeGrafter"/>
</dbReference>
<dbReference type="RefSeq" id="WP_142259008.1">
    <property type="nucleotide sequence ID" value="NZ_BMPV01000003.1"/>
</dbReference>